<dbReference type="EMBL" id="MTJZ01000063">
    <property type="protein sequence ID" value="OMG70038.1"/>
    <property type="molecule type" value="Genomic_DNA"/>
</dbReference>
<dbReference type="Gene3D" id="3.40.50.720">
    <property type="entry name" value="NAD(P)-binding Rossmann-like Domain"/>
    <property type="match status" value="1"/>
</dbReference>
<comment type="function">
    <text evidence="6">Catalyzes the reduction of dTDP-6-deoxy-L-lyxo-4-hexulose to yield dTDP-L-rhamnose.</text>
</comment>
<evidence type="ECO:0000259" key="7">
    <source>
        <dbReference type="Pfam" id="PF04321"/>
    </source>
</evidence>
<dbReference type="GO" id="GO:0005829">
    <property type="term" value="C:cytosol"/>
    <property type="evidence" value="ECO:0007669"/>
    <property type="project" value="TreeGrafter"/>
</dbReference>
<dbReference type="PANTHER" id="PTHR10491">
    <property type="entry name" value="DTDP-4-DEHYDRORHAMNOSE REDUCTASE"/>
    <property type="match status" value="1"/>
</dbReference>
<keyword evidence="6" id="KW-0521">NADP</keyword>
<evidence type="ECO:0000256" key="2">
    <source>
        <dbReference type="ARBA" id="ARBA00010944"/>
    </source>
</evidence>
<dbReference type="RefSeq" id="WP_076481376.1">
    <property type="nucleotide sequence ID" value="NZ_MTJZ01000063.1"/>
</dbReference>
<reference evidence="8 9" key="1">
    <citation type="submission" date="2017-01" db="EMBL/GenBank/DDBJ databases">
        <title>Phylogeographic, genomic and meropenem susceptibility analysis of Burkholderia ubonensis.</title>
        <authorList>
            <person name="Price E.P."/>
            <person name="Sarovich D.S."/>
            <person name="Webb J.R."/>
            <person name="Hall C.M."/>
            <person name="Sahl J.W."/>
            <person name="Kaestli M."/>
            <person name="Mayo M."/>
            <person name="Harrington G."/>
            <person name="Baker A.L."/>
            <person name="Sidak-Loftis L.C."/>
            <person name="Lummis M."/>
            <person name="Schupp J.M."/>
            <person name="Gillece J.D."/>
            <person name="Tuanyok A."/>
            <person name="Warner J."/>
            <person name="Busch J.D."/>
            <person name="Keim P."/>
            <person name="Currie B.J."/>
            <person name="Wagner D.M."/>
        </authorList>
    </citation>
    <scope>NUCLEOTIDE SEQUENCE [LARGE SCALE GENOMIC DNA]</scope>
    <source>
        <strain evidence="8 9">A21</strain>
    </source>
</reference>
<dbReference type="GO" id="GO:0008831">
    <property type="term" value="F:dTDP-4-dehydrorhamnose reductase activity"/>
    <property type="evidence" value="ECO:0007669"/>
    <property type="project" value="UniProtKB-EC"/>
</dbReference>
<dbReference type="NCBIfam" id="TIGR01214">
    <property type="entry name" value="rmlD"/>
    <property type="match status" value="1"/>
</dbReference>
<dbReference type="Gene3D" id="3.90.25.10">
    <property type="entry name" value="UDP-galactose 4-epimerase, domain 1"/>
    <property type="match status" value="1"/>
</dbReference>
<dbReference type="Pfam" id="PF04321">
    <property type="entry name" value="RmlD_sub_bind"/>
    <property type="match status" value="1"/>
</dbReference>
<dbReference type="EC" id="1.1.1.133" evidence="3 6"/>
<name>A0A1R1J4E3_9BURK</name>
<dbReference type="CDD" id="cd05254">
    <property type="entry name" value="dTDP_HR_like_SDR_e"/>
    <property type="match status" value="1"/>
</dbReference>
<comment type="caution">
    <text evidence="8">The sequence shown here is derived from an EMBL/GenBank/DDBJ whole genome shotgun (WGS) entry which is preliminary data.</text>
</comment>
<protein>
    <recommendedName>
        <fullName evidence="4 6">dTDP-4-dehydrorhamnose reductase</fullName>
        <ecNumber evidence="3 6">1.1.1.133</ecNumber>
    </recommendedName>
</protein>
<feature type="domain" description="RmlD-like substrate binding" evidence="7">
    <location>
        <begin position="1"/>
        <end position="294"/>
    </location>
</feature>
<evidence type="ECO:0000256" key="4">
    <source>
        <dbReference type="ARBA" id="ARBA00017099"/>
    </source>
</evidence>
<proteinExistence type="inferred from homology"/>
<keyword evidence="6" id="KW-0560">Oxidoreductase</keyword>
<organism evidence="8 9">
    <name type="scientific">Burkholderia ubonensis</name>
    <dbReference type="NCBI Taxonomy" id="101571"/>
    <lineage>
        <taxon>Bacteria</taxon>
        <taxon>Pseudomonadati</taxon>
        <taxon>Pseudomonadota</taxon>
        <taxon>Betaproteobacteria</taxon>
        <taxon>Burkholderiales</taxon>
        <taxon>Burkholderiaceae</taxon>
        <taxon>Burkholderia</taxon>
        <taxon>Burkholderia cepacia complex</taxon>
    </lineage>
</organism>
<comment type="catalytic activity">
    <reaction evidence="5 6">
        <text>dTDP-beta-L-rhamnose + NADP(+) = dTDP-4-dehydro-beta-L-rhamnose + NADPH + H(+)</text>
        <dbReference type="Rhea" id="RHEA:21796"/>
        <dbReference type="ChEBI" id="CHEBI:15378"/>
        <dbReference type="ChEBI" id="CHEBI:57510"/>
        <dbReference type="ChEBI" id="CHEBI:57783"/>
        <dbReference type="ChEBI" id="CHEBI:58349"/>
        <dbReference type="ChEBI" id="CHEBI:62830"/>
        <dbReference type="EC" id="1.1.1.133"/>
    </reaction>
</comment>
<accession>A0A1R1J4E3</accession>
<dbReference type="InterPro" id="IPR036291">
    <property type="entry name" value="NAD(P)-bd_dom_sf"/>
</dbReference>
<evidence type="ECO:0000256" key="6">
    <source>
        <dbReference type="RuleBase" id="RU364082"/>
    </source>
</evidence>
<evidence type="ECO:0000256" key="3">
    <source>
        <dbReference type="ARBA" id="ARBA00012929"/>
    </source>
</evidence>
<dbReference type="SUPFAM" id="SSF51735">
    <property type="entry name" value="NAD(P)-binding Rossmann-fold domains"/>
    <property type="match status" value="1"/>
</dbReference>
<evidence type="ECO:0000256" key="5">
    <source>
        <dbReference type="ARBA" id="ARBA00048200"/>
    </source>
</evidence>
<dbReference type="GO" id="GO:0019305">
    <property type="term" value="P:dTDP-rhamnose biosynthetic process"/>
    <property type="evidence" value="ECO:0007669"/>
    <property type="project" value="UniProtKB-UniPathway"/>
</dbReference>
<sequence>MRILLIGKRGQLGWELQRSLLPLGEVFAVDRQTLDLSSPLTIGPAIAAIRPDVIVNAAAYTAVDEAETHHELAAMVNATAVGELAVAARKLNALLLHYSTDYVFDGLAEAPYREDVRPDPQTAYGRSKLAGEQAISDAGADWLVFRTSWVYGTSGRNFLRAIAKAACEQDVLRVVADQHGTPTAVRVLGDLSVQALRTVIQLRRSGDLSKLGLYHLTLRGETTWHGFAQAIVSGMRARGVHDLRATRVDEITSSDLTRAARRPAYSVLDCSRFDAAFELARPSWDQALGLVLDDIFRGSTAN</sequence>
<evidence type="ECO:0000256" key="1">
    <source>
        <dbReference type="ARBA" id="ARBA00004781"/>
    </source>
</evidence>
<comment type="pathway">
    <text evidence="1 6">Carbohydrate biosynthesis; dTDP-L-rhamnose biosynthesis.</text>
</comment>
<dbReference type="InterPro" id="IPR029903">
    <property type="entry name" value="RmlD-like-bd"/>
</dbReference>
<dbReference type="InterPro" id="IPR005913">
    <property type="entry name" value="dTDP_dehydrorham_reduct"/>
</dbReference>
<comment type="cofactor">
    <cofactor evidence="6">
        <name>Mg(2+)</name>
        <dbReference type="ChEBI" id="CHEBI:18420"/>
    </cofactor>
    <text evidence="6">Binds 1 Mg(2+) ion per monomer.</text>
</comment>
<evidence type="ECO:0000313" key="8">
    <source>
        <dbReference type="EMBL" id="OMG70038.1"/>
    </source>
</evidence>
<evidence type="ECO:0000313" key="9">
    <source>
        <dbReference type="Proteomes" id="UP000187194"/>
    </source>
</evidence>
<dbReference type="UniPathway" id="UPA00124"/>
<gene>
    <name evidence="8" type="ORF">BW685_27750</name>
</gene>
<comment type="similarity">
    <text evidence="2 6">Belongs to the dTDP-4-dehydrorhamnose reductase family.</text>
</comment>
<dbReference type="AlphaFoldDB" id="A0A1R1J4E3"/>
<dbReference type="Proteomes" id="UP000187194">
    <property type="component" value="Unassembled WGS sequence"/>
</dbReference>
<dbReference type="PANTHER" id="PTHR10491:SF4">
    <property type="entry name" value="METHIONINE ADENOSYLTRANSFERASE 2 SUBUNIT BETA"/>
    <property type="match status" value="1"/>
</dbReference>